<evidence type="ECO:0000256" key="1">
    <source>
        <dbReference type="SAM" id="Phobius"/>
    </source>
</evidence>
<keyword evidence="1" id="KW-0472">Membrane</keyword>
<organism evidence="2 3">
    <name type="scientific">Caenorhabditis nigoni</name>
    <dbReference type="NCBI Taxonomy" id="1611254"/>
    <lineage>
        <taxon>Eukaryota</taxon>
        <taxon>Metazoa</taxon>
        <taxon>Ecdysozoa</taxon>
        <taxon>Nematoda</taxon>
        <taxon>Chromadorea</taxon>
        <taxon>Rhabditida</taxon>
        <taxon>Rhabditina</taxon>
        <taxon>Rhabditomorpha</taxon>
        <taxon>Rhabditoidea</taxon>
        <taxon>Rhabditidae</taxon>
        <taxon>Peloderinae</taxon>
        <taxon>Caenorhabditis</taxon>
    </lineage>
</organism>
<evidence type="ECO:0000313" key="3">
    <source>
        <dbReference type="Proteomes" id="UP000230233"/>
    </source>
</evidence>
<accession>A0A2G5UD65</accession>
<keyword evidence="3" id="KW-1185">Reference proteome</keyword>
<gene>
    <name evidence="2" type="primary">Cnig_chr_IV.g16102</name>
    <name evidence="2" type="ORF">B9Z55_016102</name>
</gene>
<name>A0A2G5UD65_9PELO</name>
<evidence type="ECO:0000313" key="2">
    <source>
        <dbReference type="EMBL" id="PIC37488.1"/>
    </source>
</evidence>
<keyword evidence="1" id="KW-0812">Transmembrane</keyword>
<keyword evidence="1" id="KW-1133">Transmembrane helix</keyword>
<reference evidence="3" key="1">
    <citation type="submission" date="2017-10" db="EMBL/GenBank/DDBJ databases">
        <title>Rapid genome shrinkage in a self-fertile nematode reveals novel sperm competition proteins.</title>
        <authorList>
            <person name="Yin D."/>
            <person name="Schwarz E.M."/>
            <person name="Thomas C.G."/>
            <person name="Felde R.L."/>
            <person name="Korf I.F."/>
            <person name="Cutter A.D."/>
            <person name="Schartner C.M."/>
            <person name="Ralston E.J."/>
            <person name="Meyer B.J."/>
            <person name="Haag E.S."/>
        </authorList>
    </citation>
    <scope>NUCLEOTIDE SEQUENCE [LARGE SCALE GENOMIC DNA]</scope>
    <source>
        <strain evidence="3">JU1422</strain>
    </source>
</reference>
<feature type="transmembrane region" description="Helical" evidence="1">
    <location>
        <begin position="83"/>
        <end position="101"/>
    </location>
</feature>
<dbReference type="EMBL" id="PDUG01000004">
    <property type="protein sequence ID" value="PIC37488.1"/>
    <property type="molecule type" value="Genomic_DNA"/>
</dbReference>
<comment type="caution">
    <text evidence="2">The sequence shown here is derived from an EMBL/GenBank/DDBJ whole genome shotgun (WGS) entry which is preliminary data.</text>
</comment>
<dbReference type="AlphaFoldDB" id="A0A2G5UD65"/>
<sequence>MFLLEEGLGIRVRIEEGIDNNRYFVEILREWIRRRVQNQLNGDVEITGIGLSAVESKSIGGVPKDSEMDRKIAIWMWMEKRCFFFYLFHLFFVSGPFYSFLSLHPPRFLEPRRRIEAPMERWS</sequence>
<dbReference type="Proteomes" id="UP000230233">
    <property type="component" value="Chromosome IV"/>
</dbReference>
<protein>
    <submittedName>
        <fullName evidence="2">Uncharacterized protein</fullName>
    </submittedName>
</protein>
<proteinExistence type="predicted"/>